<dbReference type="AlphaFoldDB" id="T0Z292"/>
<dbReference type="InterPro" id="IPR005142">
    <property type="entry name" value="eRF1_3"/>
</dbReference>
<dbReference type="NCBIfam" id="TIGR03676">
    <property type="entry name" value="aRF1_eRF1"/>
    <property type="match status" value="1"/>
</dbReference>
<accession>T0Z292</accession>
<dbReference type="InterPro" id="IPR029064">
    <property type="entry name" value="Ribosomal_eL30-like_sf"/>
</dbReference>
<proteinExistence type="predicted"/>
<feature type="domain" description="eRF1" evidence="2">
    <location>
        <begin position="143"/>
        <end position="273"/>
    </location>
</feature>
<dbReference type="Gene3D" id="3.30.1330.30">
    <property type="match status" value="1"/>
</dbReference>
<dbReference type="SUPFAM" id="SSF55315">
    <property type="entry name" value="L30e-like"/>
    <property type="match status" value="1"/>
</dbReference>
<dbReference type="GO" id="GO:0003747">
    <property type="term" value="F:translation release factor activity"/>
    <property type="evidence" value="ECO:0007669"/>
    <property type="project" value="InterPro"/>
</dbReference>
<dbReference type="SUPFAM" id="SSF53137">
    <property type="entry name" value="Translational machinery components"/>
    <property type="match status" value="1"/>
</dbReference>
<gene>
    <name evidence="3" type="ORF">B1B_15392</name>
</gene>
<dbReference type="EMBL" id="AUZY01010242">
    <property type="protein sequence ID" value="EQD39368.1"/>
    <property type="molecule type" value="Genomic_DNA"/>
</dbReference>
<organism evidence="3">
    <name type="scientific">mine drainage metagenome</name>
    <dbReference type="NCBI Taxonomy" id="410659"/>
    <lineage>
        <taxon>unclassified sequences</taxon>
        <taxon>metagenomes</taxon>
        <taxon>ecological metagenomes</taxon>
    </lineage>
</organism>
<dbReference type="InterPro" id="IPR004403">
    <property type="entry name" value="Peptide_chain-rel_eRF1/aRF1"/>
</dbReference>
<evidence type="ECO:0000259" key="2">
    <source>
        <dbReference type="Pfam" id="PF03465"/>
    </source>
</evidence>
<comment type="caution">
    <text evidence="3">The sequence shown here is derived from an EMBL/GenBank/DDBJ whole genome shotgun (WGS) entry which is preliminary data.</text>
</comment>
<dbReference type="Pfam" id="PF03465">
    <property type="entry name" value="eRF1_3"/>
    <property type="match status" value="1"/>
</dbReference>
<protein>
    <submittedName>
        <fullName evidence="3">Peptide chain release factor eRF/aRF subunit 1</fullName>
    </submittedName>
</protein>
<dbReference type="InterPro" id="IPR005141">
    <property type="entry name" value="eRF1_2"/>
</dbReference>
<dbReference type="Gene3D" id="1.20.5.170">
    <property type="match status" value="1"/>
</dbReference>
<evidence type="ECO:0000313" key="3">
    <source>
        <dbReference type="EMBL" id="EQD39368.1"/>
    </source>
</evidence>
<feature type="domain" description="eRF1" evidence="1">
    <location>
        <begin position="9"/>
        <end position="139"/>
    </location>
</feature>
<dbReference type="Pfam" id="PF03464">
    <property type="entry name" value="eRF1_2"/>
    <property type="match status" value="1"/>
</dbReference>
<dbReference type="Gene3D" id="3.30.420.60">
    <property type="entry name" value="eRF1 domain 2"/>
    <property type="match status" value="1"/>
</dbReference>
<name>T0Z292_9ZZZZ</name>
<reference evidence="3" key="2">
    <citation type="journal article" date="2014" name="ISME J.">
        <title>Microbial stratification in low pH oxic and suboxic macroscopic growths along an acid mine drainage.</title>
        <authorList>
            <person name="Mendez-Garcia C."/>
            <person name="Mesa V."/>
            <person name="Sprenger R.R."/>
            <person name="Richter M."/>
            <person name="Diez M.S."/>
            <person name="Solano J."/>
            <person name="Bargiela R."/>
            <person name="Golyshina O.V."/>
            <person name="Manteca A."/>
            <person name="Ramos J.L."/>
            <person name="Gallego J.R."/>
            <person name="Llorente I."/>
            <person name="Martins Dos Santos V.A."/>
            <person name="Jensen O.N."/>
            <person name="Pelaez A.I."/>
            <person name="Sanchez J."/>
            <person name="Ferrer M."/>
        </authorList>
    </citation>
    <scope>NUCLEOTIDE SEQUENCE</scope>
</reference>
<dbReference type="InterPro" id="IPR042226">
    <property type="entry name" value="eFR1_2_sf"/>
</dbReference>
<dbReference type="PANTHER" id="PTHR10113">
    <property type="entry name" value="PEPTIDE CHAIN RELEASE FACTOR SUBUNIT 1"/>
    <property type="match status" value="1"/>
</dbReference>
<sequence>MQLQEKEIYGLIVIDRKEATVGFLNGTSIQLVANEESLVPSKHHQGGQSSRRYERLIEIAAHEYFKKIGGIINNAFMPVIRDVKAVFIGGPGSTKDFFFERDYLRNEIKQKVKDLFDLGYTDETGLRELVEKASSSVKDMKITREKDLMNRFMMEIKKSDGGLGVYGISAILQALEMKSLDTLLLSEGLNLKMFEYTCTSCGYHGKDYKKKSDDLKCTKCGSQVNVNSEEDLIETFYRMANEASTNVQLISEESDEGKLLLKAFGGTAGILRYVAGATVPQ</sequence>
<reference evidence="3" key="1">
    <citation type="submission" date="2013-08" db="EMBL/GenBank/DDBJ databases">
        <authorList>
            <person name="Mendez C."/>
            <person name="Richter M."/>
            <person name="Ferrer M."/>
            <person name="Sanchez J."/>
        </authorList>
    </citation>
    <scope>NUCLEOTIDE SEQUENCE</scope>
</reference>
<evidence type="ECO:0000259" key="1">
    <source>
        <dbReference type="Pfam" id="PF03464"/>
    </source>
</evidence>